<keyword evidence="3" id="KW-1185">Reference proteome</keyword>
<protein>
    <submittedName>
        <fullName evidence="2">Uncharacterized protein</fullName>
    </submittedName>
</protein>
<evidence type="ECO:0000313" key="2">
    <source>
        <dbReference type="EMBL" id="CAB1128154.1"/>
    </source>
</evidence>
<evidence type="ECO:0000313" key="3">
    <source>
        <dbReference type="Proteomes" id="UP000503399"/>
    </source>
</evidence>
<dbReference type="AlphaFoldDB" id="A0A6F8ZEN6"/>
<dbReference type="Proteomes" id="UP000503399">
    <property type="component" value="Chromosome"/>
</dbReference>
<dbReference type="EMBL" id="LR778114">
    <property type="protein sequence ID" value="CAB1128154.1"/>
    <property type="molecule type" value="Genomic_DNA"/>
</dbReference>
<name>A0A6F8ZEN6_9FIRM</name>
<accession>A0A6F8ZEN6</accession>
<evidence type="ECO:0000256" key="1">
    <source>
        <dbReference type="SAM" id="MobiDB-lite"/>
    </source>
</evidence>
<proteinExistence type="predicted"/>
<gene>
    <name evidence="2" type="ORF">R50_0648</name>
</gene>
<sequence>MQAAEQHHPVERRGGRKAGTRGVHQMRGIVNRIVKALIIGAGFYML</sequence>
<reference evidence="2 3" key="1">
    <citation type="submission" date="2020-02" db="EMBL/GenBank/DDBJ databases">
        <authorList>
            <person name="Hogendoorn C."/>
        </authorList>
    </citation>
    <scope>NUCLEOTIDE SEQUENCE [LARGE SCALE GENOMIC DNA]</scope>
    <source>
        <strain evidence="2">R501</strain>
    </source>
</reference>
<dbReference type="KEGG" id="hfv:R50_0648"/>
<organism evidence="2 3">
    <name type="scientific">Candidatus Hydrogenisulfobacillus filiaventi</name>
    <dbReference type="NCBI Taxonomy" id="2707344"/>
    <lineage>
        <taxon>Bacteria</taxon>
        <taxon>Bacillati</taxon>
        <taxon>Bacillota</taxon>
        <taxon>Clostridia</taxon>
        <taxon>Eubacteriales</taxon>
        <taxon>Clostridiales Family XVII. Incertae Sedis</taxon>
        <taxon>Candidatus Hydrogenisulfobacillus</taxon>
    </lineage>
</organism>
<feature type="region of interest" description="Disordered" evidence="1">
    <location>
        <begin position="1"/>
        <end position="22"/>
    </location>
</feature>
<feature type="compositionally biased region" description="Basic and acidic residues" evidence="1">
    <location>
        <begin position="1"/>
        <end position="13"/>
    </location>
</feature>